<accession>Q919H3</accession>
<feature type="transmembrane region" description="Helical" evidence="1">
    <location>
        <begin position="545"/>
        <end position="567"/>
    </location>
</feature>
<proteinExistence type="predicted"/>
<evidence type="ECO:0000256" key="1">
    <source>
        <dbReference type="SAM" id="Phobius"/>
    </source>
</evidence>
<protein>
    <submittedName>
        <fullName evidence="2">CUN104 putative Ld130 envelope fusion protein, similar to AcMNPV ORF23</fullName>
    </submittedName>
</protein>
<keyword evidence="1" id="KW-0472">Membrane</keyword>
<reference evidence="2 3" key="1">
    <citation type="journal article" date="2001" name="J. Virol.">
        <title>Genome sequence of a baculovirus pathogenic for Culex nigripalpus.</title>
        <authorList>
            <person name="Afonso C.L."/>
            <person name="Tulman E.R."/>
            <person name="Lu Z."/>
            <person name="Balinsky C.A."/>
            <person name="Moser B.A."/>
            <person name="Becnel J.J."/>
            <person name="Rock D.L."/>
            <person name="Kutish G.F."/>
        </authorList>
    </citation>
    <scope>NUCLEOTIDE SEQUENCE [LARGE SCALE GENOMIC DNA]</scope>
    <source>
        <strain evidence="3">Isolate Florida/1997</strain>
    </source>
</reference>
<evidence type="ECO:0000313" key="2">
    <source>
        <dbReference type="EMBL" id="AAK94182.1"/>
    </source>
</evidence>
<gene>
    <name evidence="2" type="primary">CUN104</name>
</gene>
<dbReference type="RefSeq" id="NP_203408.1">
    <property type="nucleotide sequence ID" value="NC_003084.1"/>
</dbReference>
<organismHost>
    <name type="scientific">Culex nigripalpus</name>
    <dbReference type="NCBI Taxonomy" id="42429"/>
</organismHost>
<dbReference type="KEGG" id="vg:921878"/>
<sequence length="587" mass="66593">MGACCAAVVLSLLVASSWGQMTISELDPDSGLFFSHVTTAQVVAQYWRVHVTFNATRLSDNANMYLDLAEKFSARCDSTTKRLGKRNGDYEDEIDMCTRAVAEQRDRSNRIKLAKETLDRMSIRPRARRSFGGKMNGGWLSVGGSLLNEVFGVADQKTVHELMREQEATRNGMARMMGNYSTLYMRTSLVQRKMLREIRQRFLAIDNRERIQMRLDNLRDTYQNLINIGNDLVTEYTMINVAITAARAGHVDQNIIDVGALDDIVKDVMVQILGKSMVLMAGTYDHLYRVAPFDVEFERNHVIFTLSIPLVEPDKYEWYDIVPIPTKNGTTVDTRYGAIFSNMDNTRYYLLESGNKPTCKQAQYMVCEVPSTRYTTHSNAGSCEINMLVHRFSKVCTVKPFNYITQLQVKRIGELGRSYLYIAQEEVSITARCTNRTMIRQLTGVGIVTADSGCSMRAPGFDVDGEIVQDEANIAEYRVNSLIMSVQPNVKLMTSVANSSAKPILETVEHEFDSIDNDYERQRVLDLINMHGPITPIEAVRHTHWAWTTFLVLSVLTLVGIPLYKFIHTRRRVKRIVEVYPASGEIL</sequence>
<dbReference type="EMBL" id="AF403738">
    <property type="protein sequence ID" value="AAK94182.1"/>
    <property type="molecule type" value="Genomic_DNA"/>
</dbReference>
<keyword evidence="1" id="KW-0812">Transmembrane</keyword>
<dbReference type="Proteomes" id="UP000006635">
    <property type="component" value="Segment"/>
</dbReference>
<keyword evidence="3" id="KW-1185">Reference proteome</keyword>
<dbReference type="Pfam" id="PF12259">
    <property type="entry name" value="Baculo_F"/>
    <property type="match status" value="1"/>
</dbReference>
<keyword evidence="1" id="KW-1133">Transmembrane helix</keyword>
<name>Q919H3_NPVCO</name>
<dbReference type="InterPro" id="IPR022048">
    <property type="entry name" value="Envelope_fusion-like"/>
</dbReference>
<dbReference type="GeneID" id="921878"/>
<evidence type="ECO:0000313" key="3">
    <source>
        <dbReference type="Proteomes" id="UP000006635"/>
    </source>
</evidence>
<organism evidence="2 3">
    <name type="scientific">Culex nigripalpus nucleopolyhedrovirus (isolate Florida/1997)</name>
    <name type="common">CuniNPV</name>
    <dbReference type="NCBI Taxonomy" id="645993"/>
    <lineage>
        <taxon>Viruses</taxon>
        <taxon>Viruses incertae sedis</taxon>
        <taxon>Naldaviricetes</taxon>
        <taxon>Lefavirales</taxon>
        <taxon>Baculoviridae</taxon>
        <taxon>Deltabaculovirus</taxon>
    </lineage>
</organism>